<sequence length="269" mass="30872">MTQIKNIGQFCPTDNRGYIINDTSLKNIQPGFHKVIEEVVNAYDFHLKDQLHSIYIRGSVPRGFGIEQVSDLDTIAVTTKDITDVDLAWVDQVQNHLENDFDIVSGVEFAVFSIDEILSADNTSIISFIIKTHSICVYGKDLIPSIPDYKADNLLAGFHLNPLENQIQTAKYDLKDNDDIEDILDCCVWIMKIIVRAGLALVIEREHKYTRDLYPAYQLFSRHYPEKENDMRQAVQYAVNPVEEPDRIISFLNTFGNWMIHESKGQMRT</sequence>
<proteinExistence type="predicted"/>
<accession>A0ABW5WS82</accession>
<dbReference type="Proteomes" id="UP001597519">
    <property type="component" value="Unassembled WGS sequence"/>
</dbReference>
<keyword evidence="2" id="KW-1185">Reference proteome</keyword>
<evidence type="ECO:0000313" key="1">
    <source>
        <dbReference type="EMBL" id="MFD2829670.1"/>
    </source>
</evidence>
<evidence type="ECO:0000313" key="2">
    <source>
        <dbReference type="Proteomes" id="UP001597519"/>
    </source>
</evidence>
<dbReference type="EMBL" id="JBHUOQ010000001">
    <property type="protein sequence ID" value="MFD2829670.1"/>
    <property type="molecule type" value="Genomic_DNA"/>
</dbReference>
<comment type="caution">
    <text evidence="1">The sequence shown here is derived from an EMBL/GenBank/DDBJ whole genome shotgun (WGS) entry which is preliminary data.</text>
</comment>
<gene>
    <name evidence="1" type="ORF">ACFSX4_04260</name>
</gene>
<dbReference type="RefSeq" id="WP_377771876.1">
    <property type="nucleotide sequence ID" value="NZ_JBHUOQ010000001.1"/>
</dbReference>
<protein>
    <submittedName>
        <fullName evidence="1">Nucleotidyltransferase</fullName>
    </submittedName>
</protein>
<reference evidence="2" key="1">
    <citation type="journal article" date="2019" name="Int. J. Syst. Evol. Microbiol.">
        <title>The Global Catalogue of Microorganisms (GCM) 10K type strain sequencing project: providing services to taxonomists for standard genome sequencing and annotation.</title>
        <authorList>
            <consortium name="The Broad Institute Genomics Platform"/>
            <consortium name="The Broad Institute Genome Sequencing Center for Infectious Disease"/>
            <person name="Wu L."/>
            <person name="Ma J."/>
        </authorList>
    </citation>
    <scope>NUCLEOTIDE SEQUENCE [LARGE SCALE GENOMIC DNA]</scope>
    <source>
        <strain evidence="2">KCTC 33575</strain>
    </source>
</reference>
<organism evidence="1 2">
    <name type="scientific">Corticicoccus populi</name>
    <dbReference type="NCBI Taxonomy" id="1812821"/>
    <lineage>
        <taxon>Bacteria</taxon>
        <taxon>Bacillati</taxon>
        <taxon>Bacillota</taxon>
        <taxon>Bacilli</taxon>
        <taxon>Bacillales</taxon>
        <taxon>Staphylococcaceae</taxon>
        <taxon>Corticicoccus</taxon>
    </lineage>
</organism>
<name>A0ABW5WS82_9STAP</name>